<accession>A0A8B6FH08</accession>
<keyword evidence="1" id="KW-0812">Transmembrane</keyword>
<dbReference type="Pfam" id="PF12260">
    <property type="entry name" value="PIP49_C"/>
    <property type="match status" value="1"/>
</dbReference>
<evidence type="ECO:0000256" key="1">
    <source>
        <dbReference type="SAM" id="Phobius"/>
    </source>
</evidence>
<dbReference type="Gene3D" id="1.10.510.10">
    <property type="entry name" value="Transferase(Phosphotransferase) domain 1"/>
    <property type="match status" value="1"/>
</dbReference>
<comment type="caution">
    <text evidence="3">The sequence shown here is derived from an EMBL/GenBank/DDBJ whole genome shotgun (WGS) entry which is preliminary data.</text>
</comment>
<dbReference type="Proteomes" id="UP000596742">
    <property type="component" value="Unassembled WGS sequence"/>
</dbReference>
<dbReference type="InterPro" id="IPR011009">
    <property type="entry name" value="Kinase-like_dom_sf"/>
</dbReference>
<dbReference type="PANTHER" id="PTHR46448">
    <property type="entry name" value="PROTEIN KINASE DOMAIN-CONTAINING PROTEIN"/>
    <property type="match status" value="1"/>
</dbReference>
<dbReference type="GO" id="GO:0005524">
    <property type="term" value="F:ATP binding"/>
    <property type="evidence" value="ECO:0007669"/>
    <property type="project" value="InterPro"/>
</dbReference>
<dbReference type="InterPro" id="IPR000719">
    <property type="entry name" value="Prot_kinase_dom"/>
</dbReference>
<dbReference type="InterPro" id="IPR042983">
    <property type="entry name" value="PKDCC"/>
</dbReference>
<organism evidence="3 4">
    <name type="scientific">Mytilus galloprovincialis</name>
    <name type="common">Mediterranean mussel</name>
    <dbReference type="NCBI Taxonomy" id="29158"/>
    <lineage>
        <taxon>Eukaryota</taxon>
        <taxon>Metazoa</taxon>
        <taxon>Spiralia</taxon>
        <taxon>Lophotrochozoa</taxon>
        <taxon>Mollusca</taxon>
        <taxon>Bivalvia</taxon>
        <taxon>Autobranchia</taxon>
        <taxon>Pteriomorphia</taxon>
        <taxon>Mytilida</taxon>
        <taxon>Mytiloidea</taxon>
        <taxon>Mytilidae</taxon>
        <taxon>Mytilinae</taxon>
        <taxon>Mytilus</taxon>
    </lineage>
</organism>
<evidence type="ECO:0000259" key="2">
    <source>
        <dbReference type="PROSITE" id="PS50011"/>
    </source>
</evidence>
<evidence type="ECO:0000313" key="4">
    <source>
        <dbReference type="Proteomes" id="UP000596742"/>
    </source>
</evidence>
<reference evidence="3" key="1">
    <citation type="submission" date="2018-11" db="EMBL/GenBank/DDBJ databases">
        <authorList>
            <person name="Alioto T."/>
            <person name="Alioto T."/>
        </authorList>
    </citation>
    <scope>NUCLEOTIDE SEQUENCE</scope>
</reference>
<feature type="transmembrane region" description="Helical" evidence="1">
    <location>
        <begin position="7"/>
        <end position="26"/>
    </location>
</feature>
<feature type="domain" description="Protein kinase" evidence="2">
    <location>
        <begin position="141"/>
        <end position="419"/>
    </location>
</feature>
<keyword evidence="1" id="KW-0472">Membrane</keyword>
<dbReference type="OrthoDB" id="4062651at2759"/>
<keyword evidence="1" id="KW-1133">Transmembrane helix</keyword>
<dbReference type="PROSITE" id="PS50011">
    <property type="entry name" value="PROTEIN_KINASE_DOM"/>
    <property type="match status" value="1"/>
</dbReference>
<gene>
    <name evidence="3" type="ORF">MGAL_10B018276</name>
</gene>
<name>A0A8B6FH08_MYTGA</name>
<proteinExistence type="predicted"/>
<dbReference type="AlphaFoldDB" id="A0A8B6FH08"/>
<protein>
    <submittedName>
        <fullName evidence="3">Protein kinase domain-containing protein, cytoplasmic</fullName>
    </submittedName>
</protein>
<dbReference type="InterPro" id="IPR022049">
    <property type="entry name" value="FAM69_kinase_dom"/>
</dbReference>
<dbReference type="GO" id="GO:0005576">
    <property type="term" value="C:extracellular region"/>
    <property type="evidence" value="ECO:0007669"/>
    <property type="project" value="TreeGrafter"/>
</dbReference>
<dbReference type="PANTHER" id="PTHR46448:SF1">
    <property type="entry name" value="PROTEIN KINASE DOMAIN-CONTAINING PROTEIN"/>
    <property type="match status" value="1"/>
</dbReference>
<dbReference type="GO" id="GO:0001501">
    <property type="term" value="P:skeletal system development"/>
    <property type="evidence" value="ECO:0007669"/>
    <property type="project" value="TreeGrafter"/>
</dbReference>
<dbReference type="GO" id="GO:0004715">
    <property type="term" value="F:non-membrane spanning protein tyrosine kinase activity"/>
    <property type="evidence" value="ECO:0007669"/>
    <property type="project" value="InterPro"/>
</dbReference>
<keyword evidence="3" id="KW-0808">Transferase</keyword>
<keyword evidence="3" id="KW-0418">Kinase</keyword>
<keyword evidence="4" id="KW-1185">Reference proteome</keyword>
<dbReference type="SUPFAM" id="SSF56112">
    <property type="entry name" value="Protein kinase-like (PK-like)"/>
    <property type="match status" value="1"/>
</dbReference>
<sequence length="419" mass="48353">MDRRYMKLSLIFVPMIVYLSIMFRVIDNFCEDTDISTSETVYSTAVLKNTKPDTNMSRYLQSLVKKYDELEQEKVYLLSLIKSLLDRNTVFQDKNNFMNELDKIVHPRKIKAQKPKSDRSSIETNIVKPKYLFNCTNINKISLKQKIGHGVSKQAFLGHYHGQEIAVKMVTRHQKDVRNCFQKLSDEDIVKRHECFMFPNMKLMKEILLLEQMDHPGFIKLLGYCVRSEETDSTDLSEHGVTAVYEYGKRLNVANLQFNTFSSRLQHAIDLADFLSYLDNSPLGSLRVRDFKETHFLLVNSSIKMIDLDDVDNLEPSCDIYYDTQDTEYGNETKARSTTCEFDLPCYMGLCIGSNAKNNLKMMNKLFLSRLLHPKLFPSSVSEKVSDLLARIDTSNISAAVLVQQLSNIQKILFSVYGH</sequence>
<dbReference type="EMBL" id="UYJE01006746">
    <property type="protein sequence ID" value="VDI48587.1"/>
    <property type="molecule type" value="Genomic_DNA"/>
</dbReference>
<evidence type="ECO:0000313" key="3">
    <source>
        <dbReference type="EMBL" id="VDI48587.1"/>
    </source>
</evidence>